<feature type="DNA-binding region" description="H-T-H motif" evidence="5">
    <location>
        <begin position="41"/>
        <end position="60"/>
    </location>
</feature>
<reference evidence="7 8" key="1">
    <citation type="journal article" date="2019" name="Int. J. Syst. Evol. Microbiol.">
        <title>The Global Catalogue of Microorganisms (GCM) 10K type strain sequencing project: providing services to taxonomists for standard genome sequencing and annotation.</title>
        <authorList>
            <consortium name="The Broad Institute Genomics Platform"/>
            <consortium name="The Broad Institute Genome Sequencing Center for Infectious Disease"/>
            <person name="Wu L."/>
            <person name="Ma J."/>
        </authorList>
    </citation>
    <scope>NUCLEOTIDE SEQUENCE [LARGE SCALE GENOMIC DNA]</scope>
    <source>
        <strain evidence="7 8">JCM 4542</strain>
    </source>
</reference>
<organism evidence="7 8">
    <name type="scientific">Streptomyces luteosporeus</name>
    <dbReference type="NCBI Taxonomy" id="173856"/>
    <lineage>
        <taxon>Bacteria</taxon>
        <taxon>Bacillati</taxon>
        <taxon>Actinomycetota</taxon>
        <taxon>Actinomycetes</taxon>
        <taxon>Kitasatosporales</taxon>
        <taxon>Streptomycetaceae</taxon>
        <taxon>Streptomyces</taxon>
    </lineage>
</organism>
<dbReference type="SUPFAM" id="SSF48498">
    <property type="entry name" value="Tetracyclin repressor-like, C-terminal domain"/>
    <property type="match status" value="1"/>
</dbReference>
<evidence type="ECO:0000256" key="2">
    <source>
        <dbReference type="ARBA" id="ARBA00023015"/>
    </source>
</evidence>
<gene>
    <name evidence="7" type="ORF">GCM10010315_09590</name>
</gene>
<keyword evidence="2" id="KW-0805">Transcription regulation</keyword>
<dbReference type="PROSITE" id="PS50977">
    <property type="entry name" value="HTH_TETR_2"/>
    <property type="match status" value="1"/>
</dbReference>
<proteinExistence type="predicted"/>
<dbReference type="InterPro" id="IPR036271">
    <property type="entry name" value="Tet_transcr_reg_TetR-rel_C_sf"/>
</dbReference>
<dbReference type="InterPro" id="IPR039538">
    <property type="entry name" value="BetI_C"/>
</dbReference>
<accession>A0ABN3TML9</accession>
<keyword evidence="3 5" id="KW-0238">DNA-binding</keyword>
<name>A0ABN3TML9_9ACTN</name>
<keyword evidence="8" id="KW-1185">Reference proteome</keyword>
<dbReference type="Pfam" id="PF13977">
    <property type="entry name" value="TetR_C_6"/>
    <property type="match status" value="1"/>
</dbReference>
<dbReference type="SUPFAM" id="SSF46689">
    <property type="entry name" value="Homeodomain-like"/>
    <property type="match status" value="1"/>
</dbReference>
<dbReference type="Pfam" id="PF00440">
    <property type="entry name" value="TetR_N"/>
    <property type="match status" value="1"/>
</dbReference>
<dbReference type="PANTHER" id="PTHR30055:SF241">
    <property type="entry name" value="TRANSCRIPTIONAL REGULATORY PROTEIN"/>
    <property type="match status" value="1"/>
</dbReference>
<dbReference type="EMBL" id="BAAASL010000003">
    <property type="protein sequence ID" value="GAA2710198.1"/>
    <property type="molecule type" value="Genomic_DNA"/>
</dbReference>
<evidence type="ECO:0000256" key="4">
    <source>
        <dbReference type="ARBA" id="ARBA00023163"/>
    </source>
</evidence>
<dbReference type="InterPro" id="IPR009057">
    <property type="entry name" value="Homeodomain-like_sf"/>
</dbReference>
<evidence type="ECO:0000313" key="8">
    <source>
        <dbReference type="Proteomes" id="UP001500886"/>
    </source>
</evidence>
<keyword evidence="1" id="KW-0678">Repressor</keyword>
<evidence type="ECO:0000256" key="5">
    <source>
        <dbReference type="PROSITE-ProRule" id="PRU00335"/>
    </source>
</evidence>
<evidence type="ECO:0000313" key="7">
    <source>
        <dbReference type="EMBL" id="GAA2710198.1"/>
    </source>
</evidence>
<evidence type="ECO:0000259" key="6">
    <source>
        <dbReference type="PROSITE" id="PS50977"/>
    </source>
</evidence>
<keyword evidence="4" id="KW-0804">Transcription</keyword>
<evidence type="ECO:0000256" key="1">
    <source>
        <dbReference type="ARBA" id="ARBA00022491"/>
    </source>
</evidence>
<sequence length="224" mass="24886">MKEAITITRRLTRQQSRELTREQLLQSAAELFAEQGVSGTSVEQIVENAGYTRGAFYGNFDGKHELVLALLEQRSQRELAEIQEMTSSAGTFDEMIEHLRSWHRRRDGNLTSWLALRTELWLYGLRDPGLLPLLADRERRSRAAIAGALEQGFAARGVTPPAPVELLALVVHALDDGLSVQRALSPADSTTDTVVDVVELLMKSWTALARTTESRSSDTVETNP</sequence>
<dbReference type="PRINTS" id="PR00455">
    <property type="entry name" value="HTHTETR"/>
</dbReference>
<evidence type="ECO:0000256" key="3">
    <source>
        <dbReference type="ARBA" id="ARBA00023125"/>
    </source>
</evidence>
<protein>
    <submittedName>
        <fullName evidence="7">TetR/AcrR family transcriptional regulator</fullName>
    </submittedName>
</protein>
<dbReference type="RefSeq" id="WP_344433427.1">
    <property type="nucleotide sequence ID" value="NZ_BAAASL010000003.1"/>
</dbReference>
<dbReference type="PANTHER" id="PTHR30055">
    <property type="entry name" value="HTH-TYPE TRANSCRIPTIONAL REGULATOR RUTR"/>
    <property type="match status" value="1"/>
</dbReference>
<dbReference type="InterPro" id="IPR001647">
    <property type="entry name" value="HTH_TetR"/>
</dbReference>
<dbReference type="Gene3D" id="1.10.357.10">
    <property type="entry name" value="Tetracycline Repressor, domain 2"/>
    <property type="match status" value="1"/>
</dbReference>
<feature type="domain" description="HTH tetR-type" evidence="6">
    <location>
        <begin position="18"/>
        <end position="78"/>
    </location>
</feature>
<comment type="caution">
    <text evidence="7">The sequence shown here is derived from an EMBL/GenBank/DDBJ whole genome shotgun (WGS) entry which is preliminary data.</text>
</comment>
<dbReference type="Proteomes" id="UP001500886">
    <property type="component" value="Unassembled WGS sequence"/>
</dbReference>
<dbReference type="InterPro" id="IPR050109">
    <property type="entry name" value="HTH-type_TetR-like_transc_reg"/>
</dbReference>